<name>A0ABT4ULJ4_9BACT</name>
<organism evidence="1 2">
    <name type="scientific">Polluticaenibacter yanchengensis</name>
    <dbReference type="NCBI Taxonomy" id="3014562"/>
    <lineage>
        <taxon>Bacteria</taxon>
        <taxon>Pseudomonadati</taxon>
        <taxon>Bacteroidota</taxon>
        <taxon>Chitinophagia</taxon>
        <taxon>Chitinophagales</taxon>
        <taxon>Chitinophagaceae</taxon>
        <taxon>Polluticaenibacter</taxon>
    </lineage>
</organism>
<dbReference type="Proteomes" id="UP001210231">
    <property type="component" value="Unassembled WGS sequence"/>
</dbReference>
<reference evidence="1 2" key="1">
    <citation type="submission" date="2022-12" db="EMBL/GenBank/DDBJ databases">
        <title>Chitinophagaceae gen. sp. nov., a new member of the family Chitinophagaceae, isolated from soil in a chemical factory.</title>
        <authorList>
            <person name="Ke Z."/>
        </authorList>
    </citation>
    <scope>NUCLEOTIDE SEQUENCE [LARGE SCALE GENOMIC DNA]</scope>
    <source>
        <strain evidence="1 2">LY-5</strain>
    </source>
</reference>
<evidence type="ECO:0000313" key="1">
    <source>
        <dbReference type="EMBL" id="MDA3615707.1"/>
    </source>
</evidence>
<gene>
    <name evidence="1" type="ORF">O3P16_12870</name>
</gene>
<evidence type="ECO:0000313" key="2">
    <source>
        <dbReference type="Proteomes" id="UP001210231"/>
    </source>
</evidence>
<dbReference type="PROSITE" id="PS51257">
    <property type="entry name" value="PROKAR_LIPOPROTEIN"/>
    <property type="match status" value="1"/>
</dbReference>
<sequence length="74" mass="8514">MKKVLFSLSFLVLIGCSNKTEEELSREKIMENDKKIKSLEKDLYDENEKKALEIKLLDSSGTFKPENDSSINVM</sequence>
<evidence type="ECO:0008006" key="3">
    <source>
        <dbReference type="Google" id="ProtNLM"/>
    </source>
</evidence>
<accession>A0ABT4ULJ4</accession>
<dbReference type="RefSeq" id="WP_407032033.1">
    <property type="nucleotide sequence ID" value="NZ_JAQGEF010000016.1"/>
</dbReference>
<dbReference type="EMBL" id="JAQGEF010000016">
    <property type="protein sequence ID" value="MDA3615707.1"/>
    <property type="molecule type" value="Genomic_DNA"/>
</dbReference>
<proteinExistence type="predicted"/>
<keyword evidence="2" id="KW-1185">Reference proteome</keyword>
<protein>
    <recommendedName>
        <fullName evidence="3">Lipoprotein</fullName>
    </recommendedName>
</protein>
<comment type="caution">
    <text evidence="1">The sequence shown here is derived from an EMBL/GenBank/DDBJ whole genome shotgun (WGS) entry which is preliminary data.</text>
</comment>